<evidence type="ECO:0000256" key="6">
    <source>
        <dbReference type="ARBA" id="ARBA00023136"/>
    </source>
</evidence>
<accession>A0A1Y2DNN7</accession>
<comment type="similarity">
    <text evidence="2">Belongs to the major facilitator superfamily. Monocarboxylate porter (TC 2.A.1.13) family.</text>
</comment>
<dbReference type="SUPFAM" id="SSF103473">
    <property type="entry name" value="MFS general substrate transporter"/>
    <property type="match status" value="1"/>
</dbReference>
<comment type="caution">
    <text evidence="10">The sequence shown here is derived from an EMBL/GenBank/DDBJ whole genome shotgun (WGS) entry which is preliminary data.</text>
</comment>
<feature type="transmembrane region" description="Helical" evidence="8">
    <location>
        <begin position="310"/>
        <end position="328"/>
    </location>
</feature>
<sequence>MPAAGGKSASASSSPSIERLPPQQQTGTDTSNGLKPDPAAVADMEKGTAAVPQKPGPPPGMAPSDFPDGGLQAWTTVFGGWCGMFCTFGLINCIGVFLEYYVQALPNYDTSAIAWITSVQIFVQSGGTAVWGRLFDNYGPKWLLIIGTITYCFGMMMTSLSTQYYQYFLAQSIVASAGSGAVFNSCTSSTATWFFKRRALAIGLVASGSSLGGVILPIMMNHLIPRIGFPWTMRVLGFMFLGLCGISCLTVTSRLPPRPKPVRVMDYVKPFREPAMLFTILGGFFFLWGMFLPFNYLILQARAAGVSESLTTYLIPILNAVSIFGRIIPGAVADKVGRYNTMICITMLSGIITLGLWIPGKSAAAIIVYGAIFGFTSGSFISLAPACIAQVSDIREIGTRTGTALFVQSLGALTGSPIAGALISRMNGRFLGLQIFCGIVMLVSTCLYSISRTFQVGLKPVKC</sequence>
<evidence type="ECO:0000256" key="2">
    <source>
        <dbReference type="ARBA" id="ARBA00006727"/>
    </source>
</evidence>
<dbReference type="PANTHER" id="PTHR11360:SF224">
    <property type="entry name" value="MAJOR FACILITATOR SUPERFAMILY (MFS) PROFILE DOMAIN-CONTAINING PROTEIN-RELATED"/>
    <property type="match status" value="1"/>
</dbReference>
<evidence type="ECO:0000256" key="8">
    <source>
        <dbReference type="SAM" id="Phobius"/>
    </source>
</evidence>
<feature type="transmembrane region" description="Helical" evidence="8">
    <location>
        <begin position="340"/>
        <end position="360"/>
    </location>
</feature>
<dbReference type="RefSeq" id="XP_040713087.1">
    <property type="nucleotide sequence ID" value="XM_040856446.1"/>
</dbReference>
<gene>
    <name evidence="10" type="ORF">BCR38DRAFT_348675</name>
</gene>
<feature type="transmembrane region" description="Helical" evidence="8">
    <location>
        <begin position="142"/>
        <end position="161"/>
    </location>
</feature>
<feature type="transmembrane region" description="Helical" evidence="8">
    <location>
        <begin position="199"/>
        <end position="219"/>
    </location>
</feature>
<keyword evidence="5 8" id="KW-1133">Transmembrane helix</keyword>
<evidence type="ECO:0000259" key="9">
    <source>
        <dbReference type="PROSITE" id="PS50850"/>
    </source>
</evidence>
<evidence type="ECO:0000256" key="5">
    <source>
        <dbReference type="ARBA" id="ARBA00022989"/>
    </source>
</evidence>
<feature type="transmembrane region" description="Helical" evidence="8">
    <location>
        <begin position="231"/>
        <end position="255"/>
    </location>
</feature>
<dbReference type="EMBL" id="MCFJ01000011">
    <property type="protein sequence ID" value="ORY60860.1"/>
    <property type="molecule type" value="Genomic_DNA"/>
</dbReference>
<evidence type="ECO:0000256" key="1">
    <source>
        <dbReference type="ARBA" id="ARBA00004141"/>
    </source>
</evidence>
<dbReference type="PROSITE" id="PS50850">
    <property type="entry name" value="MFS"/>
    <property type="match status" value="1"/>
</dbReference>
<protein>
    <submittedName>
        <fullName evidence="10">Major facilitator superfamily domain-containing protein</fullName>
    </submittedName>
</protein>
<dbReference type="GO" id="GO:0016020">
    <property type="term" value="C:membrane"/>
    <property type="evidence" value="ECO:0007669"/>
    <property type="project" value="UniProtKB-SubCell"/>
</dbReference>
<feature type="compositionally biased region" description="Polar residues" evidence="7">
    <location>
        <begin position="22"/>
        <end position="33"/>
    </location>
</feature>
<feature type="transmembrane region" description="Helical" evidence="8">
    <location>
        <begin position="403"/>
        <end position="424"/>
    </location>
</feature>
<dbReference type="GeneID" id="63772658"/>
<name>A0A1Y2DNN7_9PEZI</name>
<evidence type="ECO:0000313" key="10">
    <source>
        <dbReference type="EMBL" id="ORY60860.1"/>
    </source>
</evidence>
<organism evidence="10 11">
    <name type="scientific">Pseudomassariella vexata</name>
    <dbReference type="NCBI Taxonomy" id="1141098"/>
    <lineage>
        <taxon>Eukaryota</taxon>
        <taxon>Fungi</taxon>
        <taxon>Dikarya</taxon>
        <taxon>Ascomycota</taxon>
        <taxon>Pezizomycotina</taxon>
        <taxon>Sordariomycetes</taxon>
        <taxon>Xylariomycetidae</taxon>
        <taxon>Amphisphaeriales</taxon>
        <taxon>Pseudomassariaceae</taxon>
        <taxon>Pseudomassariella</taxon>
    </lineage>
</organism>
<evidence type="ECO:0000313" key="11">
    <source>
        <dbReference type="Proteomes" id="UP000193689"/>
    </source>
</evidence>
<feature type="transmembrane region" description="Helical" evidence="8">
    <location>
        <begin position="275"/>
        <end position="298"/>
    </location>
</feature>
<dbReference type="InParanoid" id="A0A1Y2DNN7"/>
<dbReference type="InterPro" id="IPR020846">
    <property type="entry name" value="MFS_dom"/>
</dbReference>
<feature type="transmembrane region" description="Helical" evidence="8">
    <location>
        <begin position="78"/>
        <end position="101"/>
    </location>
</feature>
<dbReference type="InterPro" id="IPR050327">
    <property type="entry name" value="Proton-linked_MCT"/>
</dbReference>
<proteinExistence type="inferred from homology"/>
<dbReference type="Gene3D" id="1.20.1250.20">
    <property type="entry name" value="MFS general substrate transporter like domains"/>
    <property type="match status" value="2"/>
</dbReference>
<feature type="transmembrane region" description="Helical" evidence="8">
    <location>
        <begin position="366"/>
        <end position="391"/>
    </location>
</feature>
<keyword evidence="3" id="KW-0813">Transport</keyword>
<feature type="transmembrane region" description="Helical" evidence="8">
    <location>
        <begin position="430"/>
        <end position="450"/>
    </location>
</feature>
<keyword evidence="4 8" id="KW-0812">Transmembrane</keyword>
<dbReference type="GO" id="GO:0022857">
    <property type="term" value="F:transmembrane transporter activity"/>
    <property type="evidence" value="ECO:0007669"/>
    <property type="project" value="InterPro"/>
</dbReference>
<dbReference type="Pfam" id="PF07690">
    <property type="entry name" value="MFS_1"/>
    <property type="match status" value="1"/>
</dbReference>
<keyword evidence="11" id="KW-1185">Reference proteome</keyword>
<comment type="subcellular location">
    <subcellularLocation>
        <location evidence="1">Membrane</location>
        <topology evidence="1">Multi-pass membrane protein</topology>
    </subcellularLocation>
</comment>
<evidence type="ECO:0000256" key="3">
    <source>
        <dbReference type="ARBA" id="ARBA00022448"/>
    </source>
</evidence>
<keyword evidence="6 8" id="KW-0472">Membrane</keyword>
<feature type="domain" description="Major facilitator superfamily (MFS) profile" evidence="9">
    <location>
        <begin position="76"/>
        <end position="452"/>
    </location>
</feature>
<dbReference type="AlphaFoldDB" id="A0A1Y2DNN7"/>
<dbReference type="OrthoDB" id="5667at2759"/>
<evidence type="ECO:0000256" key="4">
    <source>
        <dbReference type="ARBA" id="ARBA00022692"/>
    </source>
</evidence>
<dbReference type="PANTHER" id="PTHR11360">
    <property type="entry name" value="MONOCARBOXYLATE TRANSPORTER"/>
    <property type="match status" value="1"/>
</dbReference>
<dbReference type="InterPro" id="IPR011701">
    <property type="entry name" value="MFS"/>
</dbReference>
<dbReference type="Proteomes" id="UP000193689">
    <property type="component" value="Unassembled WGS sequence"/>
</dbReference>
<feature type="compositionally biased region" description="Low complexity" evidence="7">
    <location>
        <begin position="1"/>
        <end position="16"/>
    </location>
</feature>
<feature type="transmembrane region" description="Helical" evidence="8">
    <location>
        <begin position="113"/>
        <end position="135"/>
    </location>
</feature>
<dbReference type="CDD" id="cd17352">
    <property type="entry name" value="MFS_MCT_SLC16"/>
    <property type="match status" value="1"/>
</dbReference>
<dbReference type="InterPro" id="IPR036259">
    <property type="entry name" value="MFS_trans_sf"/>
</dbReference>
<evidence type="ECO:0000256" key="7">
    <source>
        <dbReference type="SAM" id="MobiDB-lite"/>
    </source>
</evidence>
<reference evidence="10 11" key="1">
    <citation type="submission" date="2016-07" db="EMBL/GenBank/DDBJ databases">
        <title>Pervasive Adenine N6-methylation of Active Genes in Fungi.</title>
        <authorList>
            <consortium name="DOE Joint Genome Institute"/>
            <person name="Mondo S.J."/>
            <person name="Dannebaum R.O."/>
            <person name="Kuo R.C."/>
            <person name="Labutti K."/>
            <person name="Haridas S."/>
            <person name="Kuo A."/>
            <person name="Salamov A."/>
            <person name="Ahrendt S.R."/>
            <person name="Lipzen A."/>
            <person name="Sullivan W."/>
            <person name="Andreopoulos W.B."/>
            <person name="Clum A."/>
            <person name="Lindquist E."/>
            <person name="Daum C."/>
            <person name="Ramamoorthy G.K."/>
            <person name="Gryganskyi A."/>
            <person name="Culley D."/>
            <person name="Magnuson J.K."/>
            <person name="James T.Y."/>
            <person name="O'Malley M.A."/>
            <person name="Stajich J.E."/>
            <person name="Spatafora J.W."/>
            <person name="Visel A."/>
            <person name="Grigoriev I.V."/>
        </authorList>
    </citation>
    <scope>NUCLEOTIDE SEQUENCE [LARGE SCALE GENOMIC DNA]</scope>
    <source>
        <strain evidence="10 11">CBS 129021</strain>
    </source>
</reference>
<feature type="region of interest" description="Disordered" evidence="7">
    <location>
        <begin position="1"/>
        <end position="66"/>
    </location>
</feature>